<dbReference type="PROSITE" id="PS51898">
    <property type="entry name" value="TYR_RECOMBINASE"/>
    <property type="match status" value="1"/>
</dbReference>
<dbReference type="InterPro" id="IPR011010">
    <property type="entry name" value="DNA_brk_join_enz"/>
</dbReference>
<keyword evidence="3 5" id="KW-0238">DNA-binding</keyword>
<keyword evidence="10" id="KW-1185">Reference proteome</keyword>
<reference evidence="8 10" key="1">
    <citation type="submission" date="2021-12" db="EMBL/GenBank/DDBJ databases">
        <title>Genome sequence of Kibdelosporangium philippinense ATCC 49844.</title>
        <authorList>
            <person name="Fedorov E.A."/>
            <person name="Omeragic M."/>
            <person name="Shalygina K.F."/>
            <person name="Maclea K.S."/>
        </authorList>
    </citation>
    <scope>NUCLEOTIDE SEQUENCE [LARGE SCALE GENOMIC DNA]</scope>
    <source>
        <strain evidence="8 10">ATCC 49844</strain>
    </source>
</reference>
<dbReference type="InterPro" id="IPR010998">
    <property type="entry name" value="Integrase_recombinase_N"/>
</dbReference>
<dbReference type="Pfam" id="PF02899">
    <property type="entry name" value="Phage_int_SAM_1"/>
    <property type="match status" value="1"/>
</dbReference>
<feature type="domain" description="Core-binding (CB)" evidence="7">
    <location>
        <begin position="2"/>
        <end position="95"/>
    </location>
</feature>
<dbReference type="Gene3D" id="1.10.443.10">
    <property type="entry name" value="Intergrase catalytic core"/>
    <property type="match status" value="1"/>
</dbReference>
<dbReference type="Gene3D" id="1.10.150.130">
    <property type="match status" value="1"/>
</dbReference>
<dbReference type="InterPro" id="IPR050090">
    <property type="entry name" value="Tyrosine_recombinase_XerCD"/>
</dbReference>
<accession>A0ABS8Z4X8</accession>
<evidence type="ECO:0000256" key="3">
    <source>
        <dbReference type="ARBA" id="ARBA00023125"/>
    </source>
</evidence>
<comment type="similarity">
    <text evidence="1">Belongs to the 'phage' integrase family.</text>
</comment>
<evidence type="ECO:0000259" key="6">
    <source>
        <dbReference type="PROSITE" id="PS51898"/>
    </source>
</evidence>
<comment type="caution">
    <text evidence="8">The sequence shown here is derived from an EMBL/GenBank/DDBJ whole genome shotgun (WGS) entry which is preliminary data.</text>
</comment>
<keyword evidence="4" id="KW-0233">DNA recombination</keyword>
<dbReference type="PANTHER" id="PTHR30349:SF41">
    <property type="entry name" value="INTEGRASE_RECOMBINASE PROTEIN MJ0367-RELATED"/>
    <property type="match status" value="1"/>
</dbReference>
<dbReference type="InterPro" id="IPR002104">
    <property type="entry name" value="Integrase_catalytic"/>
</dbReference>
<evidence type="ECO:0000256" key="2">
    <source>
        <dbReference type="ARBA" id="ARBA00022908"/>
    </source>
</evidence>
<proteinExistence type="inferred from homology"/>
<dbReference type="EMBL" id="JAJVCN010000001">
    <property type="protein sequence ID" value="MCE7004521.1"/>
    <property type="molecule type" value="Genomic_DNA"/>
</dbReference>
<evidence type="ECO:0000313" key="8">
    <source>
        <dbReference type="EMBL" id="MCE7002034.1"/>
    </source>
</evidence>
<evidence type="ECO:0000256" key="5">
    <source>
        <dbReference type="PROSITE-ProRule" id="PRU01248"/>
    </source>
</evidence>
<evidence type="ECO:0000259" key="7">
    <source>
        <dbReference type="PROSITE" id="PS51900"/>
    </source>
</evidence>
<feature type="domain" description="Tyr recombinase" evidence="6">
    <location>
        <begin position="119"/>
        <end position="304"/>
    </location>
</feature>
<sequence length="329" mass="36466">MSPIAPTLQAFFTQRLVTQRQVSPRTIASYRDSLKLLLGFAQQQTGKPPTTLDWADLDAELVTAFLDHLENHRHNSPRTRNLRLTAIRSLFAFAALRHPEHAELIQRVLAVPAKRFDKQLIAFLTASEIDVLIDAPDTGRWEGRRDRALLLVAVQTGLRVSELIGLDCGDVTFGDGASVRCLGKGRKHRAVPLTTATQAVLHGWIAERNGRNDQPLFPTRAKRRLSVDAVERLVRLHAATAARTCPTIRPEQLHPHVLRHSCAMSLLQAGVDTAVIALWLGHADPRSTSIYLHADMTIKQRALDATTPPSMAPGRYQPGDKLLAFLESL</sequence>
<evidence type="ECO:0000313" key="10">
    <source>
        <dbReference type="Proteomes" id="UP001521150"/>
    </source>
</evidence>
<dbReference type="InterPro" id="IPR004107">
    <property type="entry name" value="Integrase_SAM-like_N"/>
</dbReference>
<dbReference type="PANTHER" id="PTHR30349">
    <property type="entry name" value="PHAGE INTEGRASE-RELATED"/>
    <property type="match status" value="1"/>
</dbReference>
<organism evidence="8 10">
    <name type="scientific">Kibdelosporangium philippinense</name>
    <dbReference type="NCBI Taxonomy" id="211113"/>
    <lineage>
        <taxon>Bacteria</taxon>
        <taxon>Bacillati</taxon>
        <taxon>Actinomycetota</taxon>
        <taxon>Actinomycetes</taxon>
        <taxon>Pseudonocardiales</taxon>
        <taxon>Pseudonocardiaceae</taxon>
        <taxon>Kibdelosporangium</taxon>
    </lineage>
</organism>
<dbReference type="Pfam" id="PF00589">
    <property type="entry name" value="Phage_integrase"/>
    <property type="match status" value="1"/>
</dbReference>
<protein>
    <submittedName>
        <fullName evidence="8">Site-specific integrase</fullName>
    </submittedName>
</protein>
<dbReference type="EMBL" id="JAJVCN010000001">
    <property type="protein sequence ID" value="MCE7002034.1"/>
    <property type="molecule type" value="Genomic_DNA"/>
</dbReference>
<dbReference type="InterPro" id="IPR013762">
    <property type="entry name" value="Integrase-like_cat_sf"/>
</dbReference>
<evidence type="ECO:0000256" key="4">
    <source>
        <dbReference type="ARBA" id="ARBA00023172"/>
    </source>
</evidence>
<gene>
    <name evidence="8" type="ORF">LWC34_04210</name>
    <name evidence="9" type="ORF">LWC34_17020</name>
</gene>
<dbReference type="Proteomes" id="UP001521150">
    <property type="component" value="Unassembled WGS sequence"/>
</dbReference>
<keyword evidence="2" id="KW-0229">DNA integration</keyword>
<dbReference type="SUPFAM" id="SSF56349">
    <property type="entry name" value="DNA breaking-rejoining enzymes"/>
    <property type="match status" value="1"/>
</dbReference>
<dbReference type="InterPro" id="IPR044068">
    <property type="entry name" value="CB"/>
</dbReference>
<evidence type="ECO:0000256" key="1">
    <source>
        <dbReference type="ARBA" id="ARBA00008857"/>
    </source>
</evidence>
<dbReference type="RefSeq" id="WP_233723072.1">
    <property type="nucleotide sequence ID" value="NZ_JAJVCN010000001.1"/>
</dbReference>
<evidence type="ECO:0000313" key="9">
    <source>
        <dbReference type="EMBL" id="MCE7004521.1"/>
    </source>
</evidence>
<dbReference type="PROSITE" id="PS51900">
    <property type="entry name" value="CB"/>
    <property type="match status" value="1"/>
</dbReference>
<name>A0ABS8Z4X8_9PSEU</name>